<name>A0A6A5SKF5_9PLEO</name>
<gene>
    <name evidence="1" type="ORF">EJ02DRAFT_224145</name>
</gene>
<evidence type="ECO:0000313" key="2">
    <source>
        <dbReference type="Proteomes" id="UP000800038"/>
    </source>
</evidence>
<dbReference type="EMBL" id="ML976059">
    <property type="protein sequence ID" value="KAF1940643.1"/>
    <property type="molecule type" value="Genomic_DNA"/>
</dbReference>
<sequence>MATATALWKQDSSNFLDSCRITNIVASAFRHMAHFSRPSLTASELHRLVLLSAVAPTEARPFVLFLTGGATAGRHCVATEQGVPLPIFTSSSSERNIDLIARWKSTRVEPSSLYRKLLYRVHPHLLSSCSPAKPTSIFPTVLSTLSILPCIL</sequence>
<organism evidence="1 2">
    <name type="scientific">Clathrospora elynae</name>
    <dbReference type="NCBI Taxonomy" id="706981"/>
    <lineage>
        <taxon>Eukaryota</taxon>
        <taxon>Fungi</taxon>
        <taxon>Dikarya</taxon>
        <taxon>Ascomycota</taxon>
        <taxon>Pezizomycotina</taxon>
        <taxon>Dothideomycetes</taxon>
        <taxon>Pleosporomycetidae</taxon>
        <taxon>Pleosporales</taxon>
        <taxon>Diademaceae</taxon>
        <taxon>Clathrospora</taxon>
    </lineage>
</organism>
<protein>
    <submittedName>
        <fullName evidence="1">Uncharacterized protein</fullName>
    </submittedName>
</protein>
<dbReference type="AlphaFoldDB" id="A0A6A5SKF5"/>
<evidence type="ECO:0000313" key="1">
    <source>
        <dbReference type="EMBL" id="KAF1940643.1"/>
    </source>
</evidence>
<reference evidence="1" key="1">
    <citation type="journal article" date="2020" name="Stud. Mycol.">
        <title>101 Dothideomycetes genomes: a test case for predicting lifestyles and emergence of pathogens.</title>
        <authorList>
            <person name="Haridas S."/>
            <person name="Albert R."/>
            <person name="Binder M."/>
            <person name="Bloem J."/>
            <person name="Labutti K."/>
            <person name="Salamov A."/>
            <person name="Andreopoulos B."/>
            <person name="Baker S."/>
            <person name="Barry K."/>
            <person name="Bills G."/>
            <person name="Bluhm B."/>
            <person name="Cannon C."/>
            <person name="Castanera R."/>
            <person name="Culley D."/>
            <person name="Daum C."/>
            <person name="Ezra D."/>
            <person name="Gonzalez J."/>
            <person name="Henrissat B."/>
            <person name="Kuo A."/>
            <person name="Liang C."/>
            <person name="Lipzen A."/>
            <person name="Lutzoni F."/>
            <person name="Magnuson J."/>
            <person name="Mondo S."/>
            <person name="Nolan M."/>
            <person name="Ohm R."/>
            <person name="Pangilinan J."/>
            <person name="Park H.-J."/>
            <person name="Ramirez L."/>
            <person name="Alfaro M."/>
            <person name="Sun H."/>
            <person name="Tritt A."/>
            <person name="Yoshinaga Y."/>
            <person name="Zwiers L.-H."/>
            <person name="Turgeon B."/>
            <person name="Goodwin S."/>
            <person name="Spatafora J."/>
            <person name="Crous P."/>
            <person name="Grigoriev I."/>
        </authorList>
    </citation>
    <scope>NUCLEOTIDE SEQUENCE</scope>
    <source>
        <strain evidence="1">CBS 161.51</strain>
    </source>
</reference>
<keyword evidence="2" id="KW-1185">Reference proteome</keyword>
<dbReference type="Proteomes" id="UP000800038">
    <property type="component" value="Unassembled WGS sequence"/>
</dbReference>
<accession>A0A6A5SKF5</accession>
<proteinExistence type="predicted"/>